<accession>A0ABD6AXE9</accession>
<dbReference type="RefSeq" id="WP_250873529.1">
    <property type="nucleotide sequence ID" value="NZ_JALXFV010000004.1"/>
</dbReference>
<dbReference type="InterPro" id="IPR013087">
    <property type="entry name" value="Znf_C2H2_type"/>
</dbReference>
<dbReference type="Proteomes" id="UP001597187">
    <property type="component" value="Unassembled WGS sequence"/>
</dbReference>
<proteinExistence type="predicted"/>
<dbReference type="PROSITE" id="PS00028">
    <property type="entry name" value="ZINC_FINGER_C2H2_1"/>
    <property type="match status" value="1"/>
</dbReference>
<organism evidence="2 3">
    <name type="scientific">Halomarina rubra</name>
    <dbReference type="NCBI Taxonomy" id="2071873"/>
    <lineage>
        <taxon>Archaea</taxon>
        <taxon>Methanobacteriati</taxon>
        <taxon>Methanobacteriota</taxon>
        <taxon>Stenosarchaea group</taxon>
        <taxon>Halobacteria</taxon>
        <taxon>Halobacteriales</taxon>
        <taxon>Natronomonadaceae</taxon>
        <taxon>Halomarina</taxon>
    </lineage>
</organism>
<feature type="domain" description="C2H2-type" evidence="1">
    <location>
        <begin position="11"/>
        <end position="39"/>
    </location>
</feature>
<protein>
    <recommendedName>
        <fullName evidence="1">C2H2-type domain-containing protein</fullName>
    </recommendedName>
</protein>
<comment type="caution">
    <text evidence="2">The sequence shown here is derived from an EMBL/GenBank/DDBJ whole genome shotgun (WGS) entry which is preliminary data.</text>
</comment>
<evidence type="ECO:0000313" key="3">
    <source>
        <dbReference type="Proteomes" id="UP001597187"/>
    </source>
</evidence>
<gene>
    <name evidence="2" type="ORF">ACFSBT_09715</name>
</gene>
<name>A0ABD6AXE9_9EURY</name>
<reference evidence="2 3" key="1">
    <citation type="journal article" date="2019" name="Int. J. Syst. Evol. Microbiol.">
        <title>The Global Catalogue of Microorganisms (GCM) 10K type strain sequencing project: providing services to taxonomists for standard genome sequencing and annotation.</title>
        <authorList>
            <consortium name="The Broad Institute Genomics Platform"/>
            <consortium name="The Broad Institute Genome Sequencing Center for Infectious Disease"/>
            <person name="Wu L."/>
            <person name="Ma J."/>
        </authorList>
    </citation>
    <scope>NUCLEOTIDE SEQUENCE [LARGE SCALE GENOMIC DNA]</scope>
    <source>
        <strain evidence="2 3">CGMCC 1.12563</strain>
    </source>
</reference>
<evidence type="ECO:0000259" key="1">
    <source>
        <dbReference type="PROSITE" id="PS50157"/>
    </source>
</evidence>
<sequence length="54" mass="6221">MTDTTAYLVLLECPLCHHGYEHEDALRDHLQVDHSREDLANFVVRAVEERESVG</sequence>
<dbReference type="AlphaFoldDB" id="A0ABD6AXE9"/>
<dbReference type="PROSITE" id="PS50157">
    <property type="entry name" value="ZINC_FINGER_C2H2_2"/>
    <property type="match status" value="1"/>
</dbReference>
<dbReference type="EMBL" id="JBHUDC010000004">
    <property type="protein sequence ID" value="MFD1513554.1"/>
    <property type="molecule type" value="Genomic_DNA"/>
</dbReference>
<keyword evidence="3" id="KW-1185">Reference proteome</keyword>
<evidence type="ECO:0000313" key="2">
    <source>
        <dbReference type="EMBL" id="MFD1513554.1"/>
    </source>
</evidence>